<keyword evidence="2" id="KW-0547">Nucleotide-binding</keyword>
<dbReference type="SMART" id="SM00490">
    <property type="entry name" value="HELICc"/>
    <property type="match status" value="1"/>
</dbReference>
<evidence type="ECO:0000313" key="10">
    <source>
        <dbReference type="EMBL" id="KII83167.1"/>
    </source>
</evidence>
<dbReference type="GO" id="GO:0000724">
    <property type="term" value="P:double-strand break repair via homologous recombination"/>
    <property type="evidence" value="ECO:0007669"/>
    <property type="project" value="TreeGrafter"/>
</dbReference>
<dbReference type="Proteomes" id="UP000053263">
    <property type="component" value="Unassembled WGS sequence"/>
</dbReference>
<dbReference type="InterPro" id="IPR014001">
    <property type="entry name" value="Helicase_ATP-bd"/>
</dbReference>
<dbReference type="GO" id="GO:0005524">
    <property type="term" value="F:ATP binding"/>
    <property type="evidence" value="ECO:0007669"/>
    <property type="project" value="UniProtKB-KW"/>
</dbReference>
<dbReference type="Gene3D" id="3.40.50.300">
    <property type="entry name" value="P-loop containing nucleotide triphosphate hydrolases"/>
    <property type="match status" value="2"/>
</dbReference>
<dbReference type="SMART" id="SM00487">
    <property type="entry name" value="DEXDc"/>
    <property type="match status" value="1"/>
</dbReference>
<name>A0A0C9SQ00_PLICR</name>
<feature type="domain" description="Helicase ATP-binding" evidence="8">
    <location>
        <begin position="71"/>
        <end position="254"/>
    </location>
</feature>
<keyword evidence="11" id="KW-1185">Reference proteome</keyword>
<dbReference type="PANTHER" id="PTHR13710">
    <property type="entry name" value="DNA HELICASE RECQ FAMILY MEMBER"/>
    <property type="match status" value="1"/>
</dbReference>
<reference evidence="10 11" key="1">
    <citation type="submission" date="2014-06" db="EMBL/GenBank/DDBJ databases">
        <title>Evolutionary Origins and Diversification of the Mycorrhizal Mutualists.</title>
        <authorList>
            <consortium name="DOE Joint Genome Institute"/>
            <consortium name="Mycorrhizal Genomics Consortium"/>
            <person name="Kohler A."/>
            <person name="Kuo A."/>
            <person name="Nagy L.G."/>
            <person name="Floudas D."/>
            <person name="Copeland A."/>
            <person name="Barry K.W."/>
            <person name="Cichocki N."/>
            <person name="Veneault-Fourrey C."/>
            <person name="LaButti K."/>
            <person name="Lindquist E.A."/>
            <person name="Lipzen A."/>
            <person name="Lundell T."/>
            <person name="Morin E."/>
            <person name="Murat C."/>
            <person name="Riley R."/>
            <person name="Ohm R."/>
            <person name="Sun H."/>
            <person name="Tunlid A."/>
            <person name="Henrissat B."/>
            <person name="Grigoriev I.V."/>
            <person name="Hibbett D.S."/>
            <person name="Martin F."/>
        </authorList>
    </citation>
    <scope>NUCLEOTIDE SEQUENCE [LARGE SCALE GENOMIC DNA]</scope>
    <source>
        <strain evidence="10 11">FD-325 SS-3</strain>
    </source>
</reference>
<dbReference type="InterPro" id="IPR011545">
    <property type="entry name" value="DEAD/DEAH_box_helicase_dom"/>
</dbReference>
<evidence type="ECO:0000259" key="8">
    <source>
        <dbReference type="PROSITE" id="PS51192"/>
    </source>
</evidence>
<comment type="catalytic activity">
    <reaction evidence="6">
        <text>Couples ATP hydrolysis with the unwinding of duplex DNA by translocating in the 3'-5' direction.</text>
        <dbReference type="EC" id="5.6.2.4"/>
    </reaction>
</comment>
<evidence type="ECO:0000256" key="1">
    <source>
        <dbReference type="ARBA" id="ARBA00005446"/>
    </source>
</evidence>
<dbReference type="InterPro" id="IPR027417">
    <property type="entry name" value="P-loop_NTPase"/>
</dbReference>
<dbReference type="Pfam" id="PF00271">
    <property type="entry name" value="Helicase_C"/>
    <property type="match status" value="1"/>
</dbReference>
<dbReference type="HOGENOM" id="CLU_019892_0_0_1"/>
<comment type="similarity">
    <text evidence="1">Belongs to the helicase family. RecQ subfamily.</text>
</comment>
<dbReference type="OrthoDB" id="10261556at2759"/>
<evidence type="ECO:0000256" key="3">
    <source>
        <dbReference type="ARBA" id="ARBA00022840"/>
    </source>
</evidence>
<gene>
    <name evidence="10" type="ORF">PLICRDRAFT_33051</name>
</gene>
<dbReference type="Pfam" id="PF00270">
    <property type="entry name" value="DEAD"/>
    <property type="match status" value="1"/>
</dbReference>
<dbReference type="InterPro" id="IPR001650">
    <property type="entry name" value="Helicase_C-like"/>
</dbReference>
<proteinExistence type="inferred from homology"/>
<keyword evidence="4" id="KW-0238">DNA-binding</keyword>
<dbReference type="PANTHER" id="PTHR13710:SF105">
    <property type="entry name" value="ATP-DEPENDENT DNA HELICASE Q1"/>
    <property type="match status" value="1"/>
</dbReference>
<evidence type="ECO:0000256" key="2">
    <source>
        <dbReference type="ARBA" id="ARBA00022741"/>
    </source>
</evidence>
<dbReference type="GO" id="GO:0005737">
    <property type="term" value="C:cytoplasm"/>
    <property type="evidence" value="ECO:0007669"/>
    <property type="project" value="TreeGrafter"/>
</dbReference>
<evidence type="ECO:0000256" key="7">
    <source>
        <dbReference type="ARBA" id="ARBA00034808"/>
    </source>
</evidence>
<dbReference type="EMBL" id="KN832581">
    <property type="protein sequence ID" value="KII83167.1"/>
    <property type="molecule type" value="Genomic_DNA"/>
</dbReference>
<protein>
    <recommendedName>
        <fullName evidence="7">DNA 3'-5' helicase</fullName>
        <ecNumber evidence="7">5.6.2.4</ecNumber>
    </recommendedName>
</protein>
<dbReference type="AlphaFoldDB" id="A0A0C9SQ00"/>
<dbReference type="GO" id="GO:0043138">
    <property type="term" value="F:3'-5' DNA helicase activity"/>
    <property type="evidence" value="ECO:0007669"/>
    <property type="project" value="UniProtKB-EC"/>
</dbReference>
<dbReference type="GO" id="GO:0009378">
    <property type="term" value="F:four-way junction helicase activity"/>
    <property type="evidence" value="ECO:0007669"/>
    <property type="project" value="TreeGrafter"/>
</dbReference>
<evidence type="ECO:0000256" key="5">
    <source>
        <dbReference type="ARBA" id="ARBA00023235"/>
    </source>
</evidence>
<sequence>MEDYMTAIRAMNLEDLDAAVEFTVPAEQRPSRDFVNSLTSKQQHDVLRATLLIYVLTNGQKTPREFQLRAALGPLSNKDSMIVAGTGSGKTLAMALPCVLRPGTVSLVLCPMKRLQMTQVAEYAKYGVRAAAINMDTPDDPIFWKDVQDGNYNLLLVSPEQRRSVKGHLGRFAKMLLDRTFTARIERLHVDEAHFIYTVGIEHHGQAPFRPAYGDILSWRILLQKDVSLQTLTATSPSHIRRVILDKTGLASDYLSVALSLNRPRTIYATHPMVGGTNNFANFDCLIPAVFHPPMCLRRTLIFSYERKEVAALANYLDELLPESYRRGIRKLQAHRPNTEIRLKTCMPYNSGMSEEVLNFIFASYNDPSGIVQLLSTTSALATGVDMAGVHTVIDNGPPPTMTDAVQRAGRSDRGTDAALLFPASGLYVIFVPPWVYDTDLVSEDEDPHDPDAPPNWQHLKKKKYTTRQERTGRNIIEYCKSEFCLRDHIATYLDDDTYEATTVAVGVEWCCSNHASSTDRPFDLSHFFYRPMLTGNEIKPKAAPTPRVPTRDTNQRPLLTDIITRWRLQCHQSDPLRTGRTIYSILTDQGLKLLIKHDPKKVNSGVDIGKLLNETDEWINEWGVLLYELIIKSTARILADAIVRKAKKKVALDKKKSAAAMKKMATDENAAVERC</sequence>
<dbReference type="GO" id="GO:0005694">
    <property type="term" value="C:chromosome"/>
    <property type="evidence" value="ECO:0007669"/>
    <property type="project" value="TreeGrafter"/>
</dbReference>
<feature type="domain" description="Helicase C-terminal" evidence="9">
    <location>
        <begin position="289"/>
        <end position="464"/>
    </location>
</feature>
<dbReference type="SUPFAM" id="SSF52540">
    <property type="entry name" value="P-loop containing nucleoside triphosphate hydrolases"/>
    <property type="match status" value="1"/>
</dbReference>
<dbReference type="PROSITE" id="PS51192">
    <property type="entry name" value="HELICASE_ATP_BIND_1"/>
    <property type="match status" value="1"/>
</dbReference>
<keyword evidence="5" id="KW-0413">Isomerase</keyword>
<evidence type="ECO:0000256" key="6">
    <source>
        <dbReference type="ARBA" id="ARBA00034617"/>
    </source>
</evidence>
<dbReference type="EC" id="5.6.2.4" evidence="7"/>
<organism evidence="10 11">
    <name type="scientific">Plicaturopsis crispa FD-325 SS-3</name>
    <dbReference type="NCBI Taxonomy" id="944288"/>
    <lineage>
        <taxon>Eukaryota</taxon>
        <taxon>Fungi</taxon>
        <taxon>Dikarya</taxon>
        <taxon>Basidiomycota</taxon>
        <taxon>Agaricomycotina</taxon>
        <taxon>Agaricomycetes</taxon>
        <taxon>Agaricomycetidae</taxon>
        <taxon>Amylocorticiales</taxon>
        <taxon>Amylocorticiaceae</taxon>
        <taxon>Plicatura</taxon>
        <taxon>Plicaturopsis crispa</taxon>
    </lineage>
</organism>
<evidence type="ECO:0000256" key="4">
    <source>
        <dbReference type="ARBA" id="ARBA00023125"/>
    </source>
</evidence>
<keyword evidence="3" id="KW-0067">ATP-binding</keyword>
<evidence type="ECO:0000259" key="9">
    <source>
        <dbReference type="PROSITE" id="PS51194"/>
    </source>
</evidence>
<accession>A0A0C9SQ00</accession>
<dbReference type="PROSITE" id="PS51194">
    <property type="entry name" value="HELICASE_CTER"/>
    <property type="match status" value="1"/>
</dbReference>
<evidence type="ECO:0000313" key="11">
    <source>
        <dbReference type="Proteomes" id="UP000053263"/>
    </source>
</evidence>
<dbReference type="GO" id="GO:0003677">
    <property type="term" value="F:DNA binding"/>
    <property type="evidence" value="ECO:0007669"/>
    <property type="project" value="UniProtKB-KW"/>
</dbReference>